<gene>
    <name evidence="3" type="ORF">COS11_07820</name>
</gene>
<dbReference type="Gene3D" id="3.40.50.720">
    <property type="entry name" value="NAD(P)-binding Rossmann-like Domain"/>
    <property type="match status" value="1"/>
</dbReference>
<dbReference type="PANTHER" id="PTHR43000">
    <property type="entry name" value="DTDP-D-GLUCOSE 4,6-DEHYDRATASE-RELATED"/>
    <property type="match status" value="1"/>
</dbReference>
<dbReference type="Pfam" id="PF01370">
    <property type="entry name" value="Epimerase"/>
    <property type="match status" value="1"/>
</dbReference>
<name>A0A2M7E6M4_9BACT</name>
<evidence type="ECO:0000259" key="2">
    <source>
        <dbReference type="Pfam" id="PF01370"/>
    </source>
</evidence>
<dbReference type="EMBL" id="PETL01000374">
    <property type="protein sequence ID" value="PIV63363.1"/>
    <property type="molecule type" value="Genomic_DNA"/>
</dbReference>
<evidence type="ECO:0000313" key="3">
    <source>
        <dbReference type="EMBL" id="PIV63363.1"/>
    </source>
</evidence>
<dbReference type="Proteomes" id="UP000228886">
    <property type="component" value="Unassembled WGS sequence"/>
</dbReference>
<dbReference type="InterPro" id="IPR036291">
    <property type="entry name" value="NAD(P)-bd_dom_sf"/>
</dbReference>
<dbReference type="SUPFAM" id="SSF51735">
    <property type="entry name" value="NAD(P)-binding Rossmann-fold domains"/>
    <property type="match status" value="1"/>
</dbReference>
<comment type="similarity">
    <text evidence="1">Belongs to the NAD(P)-dependent epimerase/dehydratase family.</text>
</comment>
<comment type="caution">
    <text evidence="3">The sequence shown here is derived from an EMBL/GenBank/DDBJ whole genome shotgun (WGS) entry which is preliminary data.</text>
</comment>
<protein>
    <submittedName>
        <fullName evidence="3">Nucleoside-diphosphate-sugar epimerase</fullName>
    </submittedName>
</protein>
<proteinExistence type="inferred from homology"/>
<dbReference type="InterPro" id="IPR001509">
    <property type="entry name" value="Epimerase_deHydtase"/>
</dbReference>
<evidence type="ECO:0000313" key="4">
    <source>
        <dbReference type="Proteomes" id="UP000228886"/>
    </source>
</evidence>
<organism evidence="3 4">
    <name type="scientific">bacterium (Candidatus Ratteibacteria) CG01_land_8_20_14_3_00_40_19</name>
    <dbReference type="NCBI Taxonomy" id="2014290"/>
    <lineage>
        <taxon>Bacteria</taxon>
        <taxon>Candidatus Ratteibacteria</taxon>
    </lineage>
</organism>
<dbReference type="AlphaFoldDB" id="A0A2M7E6M4"/>
<sequence>MKILVTGGAGFIGSFLVDGLVKEGHQVTVFDDLESQVHPEKKLPAYFNRRAKFIKGDVRRPKGLKEAIRDIEVIFHFAAAVGIGQSEYKIKRYVETNIGGTANLLDILVNSKNRVKKIILAASMSEYGEGEYECPSCGIIQPALRTLQQLKKNAWELYCPFCKRPLKPVATREQARLNINSIYAISKKTQEEMVLNIGKTYGIPAVVFRFFNVYGPRQSLSNPYTGVMAIFLSRIKNNQSPIIYEDGKQSRDFISVHDIVRANILALEKKEADYQVFNLGSGKAISIKRIAEILAGATGKLIAPEITHKFRKGDVRHCFAALDKIKKVLGFYPKITLKDGVAELVDWSKTVEAKDFFGKAAGELKQKGLI</sequence>
<feature type="domain" description="NAD-dependent epimerase/dehydratase" evidence="2">
    <location>
        <begin position="3"/>
        <end position="280"/>
    </location>
</feature>
<dbReference type="PRINTS" id="PR01713">
    <property type="entry name" value="NUCEPIMERASE"/>
</dbReference>
<accession>A0A2M7E6M4</accession>
<reference evidence="4" key="1">
    <citation type="submission" date="2017-09" db="EMBL/GenBank/DDBJ databases">
        <title>Depth-based differentiation of microbial function through sediment-hosted aquifers and enrichment of novel symbionts in the deep terrestrial subsurface.</title>
        <authorList>
            <person name="Probst A.J."/>
            <person name="Ladd B."/>
            <person name="Jarett J.K."/>
            <person name="Geller-Mcgrath D.E."/>
            <person name="Sieber C.M.K."/>
            <person name="Emerson J.B."/>
            <person name="Anantharaman K."/>
            <person name="Thomas B.C."/>
            <person name="Malmstrom R."/>
            <person name="Stieglmeier M."/>
            <person name="Klingl A."/>
            <person name="Woyke T."/>
            <person name="Ryan C.M."/>
            <person name="Banfield J.F."/>
        </authorList>
    </citation>
    <scope>NUCLEOTIDE SEQUENCE [LARGE SCALE GENOMIC DNA]</scope>
</reference>
<evidence type="ECO:0000256" key="1">
    <source>
        <dbReference type="ARBA" id="ARBA00007637"/>
    </source>
</evidence>